<keyword evidence="2" id="KW-1185">Reference proteome</keyword>
<comment type="caution">
    <text evidence="1">The sequence shown here is derived from an EMBL/GenBank/DDBJ whole genome shotgun (WGS) entry which is preliminary data.</text>
</comment>
<dbReference type="Proteomes" id="UP000692954">
    <property type="component" value="Unassembled WGS sequence"/>
</dbReference>
<gene>
    <name evidence="1" type="ORF">PSON_ATCC_30995.1.T0640208</name>
</gene>
<dbReference type="AlphaFoldDB" id="A0A8S1NW08"/>
<evidence type="ECO:0000313" key="1">
    <source>
        <dbReference type="EMBL" id="CAD8095489.1"/>
    </source>
</evidence>
<protein>
    <submittedName>
        <fullName evidence="1">Uncharacterized protein</fullName>
    </submittedName>
</protein>
<dbReference type="EMBL" id="CAJJDN010000064">
    <property type="protein sequence ID" value="CAD8095489.1"/>
    <property type="molecule type" value="Genomic_DNA"/>
</dbReference>
<reference evidence="1" key="1">
    <citation type="submission" date="2021-01" db="EMBL/GenBank/DDBJ databases">
        <authorList>
            <consortium name="Genoscope - CEA"/>
            <person name="William W."/>
        </authorList>
    </citation>
    <scope>NUCLEOTIDE SEQUENCE</scope>
</reference>
<organism evidence="1 2">
    <name type="scientific">Paramecium sonneborni</name>
    <dbReference type="NCBI Taxonomy" id="65129"/>
    <lineage>
        <taxon>Eukaryota</taxon>
        <taxon>Sar</taxon>
        <taxon>Alveolata</taxon>
        <taxon>Ciliophora</taxon>
        <taxon>Intramacronucleata</taxon>
        <taxon>Oligohymenophorea</taxon>
        <taxon>Peniculida</taxon>
        <taxon>Parameciidae</taxon>
        <taxon>Paramecium</taxon>
    </lineage>
</organism>
<evidence type="ECO:0000313" key="2">
    <source>
        <dbReference type="Proteomes" id="UP000692954"/>
    </source>
</evidence>
<proteinExistence type="predicted"/>
<sequence length="60" mass="6761">MTIFNNSKKLIDFSLNSQSELDIKLQIENFQLLNLEGSCQENTLSFTPLQIIIIIASSSN</sequence>
<accession>A0A8S1NW08</accession>
<name>A0A8S1NW08_9CILI</name>